<reference evidence="1" key="1">
    <citation type="submission" date="2020-07" db="EMBL/GenBank/DDBJ databases">
        <title>Multicomponent nature underlies the extraordinary mechanical properties of spider dragline silk.</title>
        <authorList>
            <person name="Kono N."/>
            <person name="Nakamura H."/>
            <person name="Mori M."/>
            <person name="Yoshida Y."/>
            <person name="Ohtoshi R."/>
            <person name="Malay A.D."/>
            <person name="Moran D.A.P."/>
            <person name="Tomita M."/>
            <person name="Numata K."/>
            <person name="Arakawa K."/>
        </authorList>
    </citation>
    <scope>NUCLEOTIDE SEQUENCE</scope>
</reference>
<gene>
    <name evidence="1" type="ORF">TNCT_235231</name>
</gene>
<dbReference type="AlphaFoldDB" id="A0A8X6LMD1"/>
<dbReference type="EMBL" id="BMAO01017141">
    <property type="protein sequence ID" value="GFR13632.1"/>
    <property type="molecule type" value="Genomic_DNA"/>
</dbReference>
<keyword evidence="2" id="KW-1185">Reference proteome</keyword>
<name>A0A8X6LMD1_TRICU</name>
<organism evidence="1 2">
    <name type="scientific">Trichonephila clavata</name>
    <name type="common">Joro spider</name>
    <name type="synonym">Nephila clavata</name>
    <dbReference type="NCBI Taxonomy" id="2740835"/>
    <lineage>
        <taxon>Eukaryota</taxon>
        <taxon>Metazoa</taxon>
        <taxon>Ecdysozoa</taxon>
        <taxon>Arthropoda</taxon>
        <taxon>Chelicerata</taxon>
        <taxon>Arachnida</taxon>
        <taxon>Araneae</taxon>
        <taxon>Araneomorphae</taxon>
        <taxon>Entelegynae</taxon>
        <taxon>Araneoidea</taxon>
        <taxon>Nephilidae</taxon>
        <taxon>Trichonephila</taxon>
    </lineage>
</organism>
<sequence length="77" mass="8585">MVDNMRSEKAYVLLRHGAADRKGRATEILNSQRYSFSELLPKHPSHVCEPTPAILCDIGSFCKVTRKIGHMACVPAM</sequence>
<protein>
    <submittedName>
        <fullName evidence="1">Uncharacterized protein</fullName>
    </submittedName>
</protein>
<accession>A0A8X6LMD1</accession>
<evidence type="ECO:0000313" key="1">
    <source>
        <dbReference type="EMBL" id="GFR13632.1"/>
    </source>
</evidence>
<dbReference type="Proteomes" id="UP000887116">
    <property type="component" value="Unassembled WGS sequence"/>
</dbReference>
<proteinExistence type="predicted"/>
<comment type="caution">
    <text evidence="1">The sequence shown here is derived from an EMBL/GenBank/DDBJ whole genome shotgun (WGS) entry which is preliminary data.</text>
</comment>
<evidence type="ECO:0000313" key="2">
    <source>
        <dbReference type="Proteomes" id="UP000887116"/>
    </source>
</evidence>